<feature type="region of interest" description="Disordered" evidence="1">
    <location>
        <begin position="176"/>
        <end position="200"/>
    </location>
</feature>
<gene>
    <name evidence="4" type="ORF">HAX54_004292</name>
</gene>
<evidence type="ECO:0000256" key="1">
    <source>
        <dbReference type="SAM" id="MobiDB-lite"/>
    </source>
</evidence>
<evidence type="ECO:0000313" key="5">
    <source>
        <dbReference type="Proteomes" id="UP000823775"/>
    </source>
</evidence>
<keyword evidence="5" id="KW-1185">Reference proteome</keyword>
<keyword evidence="2" id="KW-0812">Transmembrane</keyword>
<dbReference type="EMBL" id="JACEIK010001198">
    <property type="protein sequence ID" value="MCD7467089.1"/>
    <property type="molecule type" value="Genomic_DNA"/>
</dbReference>
<sequence>MVRGKEVDITPTTINSTYWAERVRPVIGFARHLAIKEDQYVWVTDAIIEGQPLWVVMKGDISRQDLKFEARMWLDLVCTRLIPSMNTIHISIEVAILIACIMARIHINMGEIITKQFKRKARQHTTFMPFLVLISLLCIKACFPCFRPLYKMHRVEGVFDLATKMYKDAPTIKKKNLTLGSTDSPIPKMSGNAQPPPLPS</sequence>
<evidence type="ECO:0000313" key="4">
    <source>
        <dbReference type="EMBL" id="MCD7467089.1"/>
    </source>
</evidence>
<accession>A0ABS8T803</accession>
<comment type="caution">
    <text evidence="4">The sequence shown here is derived from an EMBL/GenBank/DDBJ whole genome shotgun (WGS) entry which is preliminary data.</text>
</comment>
<feature type="transmembrane region" description="Helical" evidence="2">
    <location>
        <begin position="90"/>
        <end position="107"/>
    </location>
</feature>
<protein>
    <recommendedName>
        <fullName evidence="3">Putative plant transposon protein domain-containing protein</fullName>
    </recommendedName>
</protein>
<name>A0ABS8T803_DATST</name>
<feature type="transmembrane region" description="Helical" evidence="2">
    <location>
        <begin position="127"/>
        <end position="146"/>
    </location>
</feature>
<dbReference type="InterPro" id="IPR046796">
    <property type="entry name" value="Transposase_32_dom"/>
</dbReference>
<organism evidence="4 5">
    <name type="scientific">Datura stramonium</name>
    <name type="common">Jimsonweed</name>
    <name type="synonym">Common thornapple</name>
    <dbReference type="NCBI Taxonomy" id="4076"/>
    <lineage>
        <taxon>Eukaryota</taxon>
        <taxon>Viridiplantae</taxon>
        <taxon>Streptophyta</taxon>
        <taxon>Embryophyta</taxon>
        <taxon>Tracheophyta</taxon>
        <taxon>Spermatophyta</taxon>
        <taxon>Magnoliopsida</taxon>
        <taxon>eudicotyledons</taxon>
        <taxon>Gunneridae</taxon>
        <taxon>Pentapetalae</taxon>
        <taxon>asterids</taxon>
        <taxon>lamiids</taxon>
        <taxon>Solanales</taxon>
        <taxon>Solanaceae</taxon>
        <taxon>Solanoideae</taxon>
        <taxon>Datureae</taxon>
        <taxon>Datura</taxon>
    </lineage>
</organism>
<keyword evidence="2" id="KW-1133">Transmembrane helix</keyword>
<evidence type="ECO:0000256" key="2">
    <source>
        <dbReference type="SAM" id="Phobius"/>
    </source>
</evidence>
<keyword evidence="2" id="KW-0472">Membrane</keyword>
<proteinExistence type="predicted"/>
<dbReference type="Proteomes" id="UP000823775">
    <property type="component" value="Unassembled WGS sequence"/>
</dbReference>
<evidence type="ECO:0000259" key="3">
    <source>
        <dbReference type="Pfam" id="PF20167"/>
    </source>
</evidence>
<reference evidence="4 5" key="1">
    <citation type="journal article" date="2021" name="BMC Genomics">
        <title>Datura genome reveals duplications of psychoactive alkaloid biosynthetic genes and high mutation rate following tissue culture.</title>
        <authorList>
            <person name="Rajewski A."/>
            <person name="Carter-House D."/>
            <person name="Stajich J."/>
            <person name="Litt A."/>
        </authorList>
    </citation>
    <scope>NUCLEOTIDE SEQUENCE [LARGE SCALE GENOMIC DNA]</scope>
    <source>
        <strain evidence="4">AR-01</strain>
    </source>
</reference>
<feature type="domain" description="Putative plant transposon protein" evidence="3">
    <location>
        <begin position="1"/>
        <end position="141"/>
    </location>
</feature>
<dbReference type="Pfam" id="PF20167">
    <property type="entry name" value="Transposase_32"/>
    <property type="match status" value="1"/>
</dbReference>